<accession>A0A6G8AQ96</accession>
<reference evidence="1 2" key="1">
    <citation type="submission" date="2020-03" db="EMBL/GenBank/DDBJ databases">
        <title>Vagococcus sp. nov., isolated from beetles.</title>
        <authorList>
            <person name="Hyun D.-W."/>
            <person name="Bae J.-W."/>
        </authorList>
    </citation>
    <scope>NUCLEOTIDE SEQUENCE [LARGE SCALE GENOMIC DNA]</scope>
    <source>
        <strain evidence="1 2">HDW17B</strain>
    </source>
</reference>
<sequence length="96" mass="11380">MKSEMNTNIKLAERKLELQKLQLNFVRTGNNKHRVEEQEQVLQLLYSSPDLLHSSKTNYDTKENNLYKYLNVLTAYASNEKKYESVKEFYLNQCEG</sequence>
<name>A0A6G8AQ96_9ENTE</name>
<dbReference type="RefSeq" id="WP_166033356.1">
    <property type="nucleotide sequence ID" value="NZ_CP049887.1"/>
</dbReference>
<evidence type="ECO:0000313" key="2">
    <source>
        <dbReference type="Proteomes" id="UP000501747"/>
    </source>
</evidence>
<keyword evidence="2" id="KW-1185">Reference proteome</keyword>
<dbReference type="KEGG" id="vhy:G7082_01205"/>
<gene>
    <name evidence="1" type="ORF">G7082_01205</name>
</gene>
<proteinExistence type="predicted"/>
<protein>
    <submittedName>
        <fullName evidence="1">Uncharacterized protein</fullName>
    </submittedName>
</protein>
<dbReference type="EMBL" id="CP049887">
    <property type="protein sequence ID" value="QIL47244.1"/>
    <property type="molecule type" value="Genomic_DNA"/>
</dbReference>
<dbReference type="AlphaFoldDB" id="A0A6G8AQ96"/>
<organism evidence="1 2">
    <name type="scientific">Vagococcus hydrophili</name>
    <dbReference type="NCBI Taxonomy" id="2714947"/>
    <lineage>
        <taxon>Bacteria</taxon>
        <taxon>Bacillati</taxon>
        <taxon>Bacillota</taxon>
        <taxon>Bacilli</taxon>
        <taxon>Lactobacillales</taxon>
        <taxon>Enterococcaceae</taxon>
        <taxon>Vagococcus</taxon>
    </lineage>
</organism>
<dbReference type="Proteomes" id="UP000501747">
    <property type="component" value="Chromosome"/>
</dbReference>
<evidence type="ECO:0000313" key="1">
    <source>
        <dbReference type="EMBL" id="QIL47244.1"/>
    </source>
</evidence>